<evidence type="ECO:0000313" key="4">
    <source>
        <dbReference type="EMBL" id="GGU97347.1"/>
    </source>
</evidence>
<accession>A0A8H9LUW4</accession>
<dbReference type="SUPFAM" id="SSF140453">
    <property type="entry name" value="EsxAB dimer-like"/>
    <property type="match status" value="1"/>
</dbReference>
<dbReference type="Pfam" id="PF00823">
    <property type="entry name" value="PPE"/>
    <property type="match status" value="1"/>
</dbReference>
<feature type="compositionally biased region" description="Polar residues" evidence="2">
    <location>
        <begin position="269"/>
        <end position="291"/>
    </location>
</feature>
<dbReference type="InterPro" id="IPR036689">
    <property type="entry name" value="ESAT-6-like_sf"/>
</dbReference>
<feature type="region of interest" description="Disordered" evidence="2">
    <location>
        <begin position="197"/>
        <end position="464"/>
    </location>
</feature>
<dbReference type="GeneID" id="97488887"/>
<organism evidence="4 5">
    <name type="scientific">Kitasatospora aureofaciens</name>
    <name type="common">Streptomyces aureofaciens</name>
    <dbReference type="NCBI Taxonomy" id="1894"/>
    <lineage>
        <taxon>Bacteria</taxon>
        <taxon>Bacillati</taxon>
        <taxon>Actinomycetota</taxon>
        <taxon>Actinomycetes</taxon>
        <taxon>Kitasatosporales</taxon>
        <taxon>Streptomycetaceae</taxon>
        <taxon>Kitasatospora</taxon>
    </lineage>
</organism>
<dbReference type="AlphaFoldDB" id="A0A8H9LUW4"/>
<dbReference type="InterPro" id="IPR038332">
    <property type="entry name" value="PPE_sf"/>
</dbReference>
<comment type="similarity">
    <text evidence="1">Belongs to the mycobacterial PPE family.</text>
</comment>
<evidence type="ECO:0000259" key="3">
    <source>
        <dbReference type="Pfam" id="PF00823"/>
    </source>
</evidence>
<evidence type="ECO:0000256" key="2">
    <source>
        <dbReference type="SAM" id="MobiDB-lite"/>
    </source>
</evidence>
<sequence length="464" mass="46889">MVYTDFTKYSHADLRKMAQALDPGAVMAAGDPWRKAATTLKEIRKTLTNVSTEAATSWEGTTSDSFHASMLTLAANINEAAAYANDAANTLHNMSEAMAQAKRDMPEEPGNWDKIKDTVGDFFSSEDDHIQVADRKKAEAAAVMQTLAMHYRIATPALKAPPPPGPNPRVRVDDHDPGAQNDPSGAAAMAMAVVSGTSFGPGGAPERSATATSPRQSKSAASPVVSNPSARSMAAPNDTGIKGGTAQAPPKTSTTTSRPDAGIAGTPVSRPNGSVPSPVTSGTQTSGLNVTSPAGPTSGPIAGGGGQTTAGSTGPTVQGAPVGPVLGQSKLGFGGKEFTGNETPVAGVGPRGGRAVGAGGGSGIPPVGGSMARPGGPVRETTPPGAEARGKQAFTEGGSGLGTRSRVGAEPAARSAGAIAPGIPMSEAQRRKKDREKGGARPDYLVEDEETWASDKPTNPNVVE</sequence>
<comment type="caution">
    <text evidence="4">The sequence shown here is derived from an EMBL/GenBank/DDBJ whole genome shotgun (WGS) entry which is preliminary data.</text>
</comment>
<evidence type="ECO:0000256" key="1">
    <source>
        <dbReference type="ARBA" id="ARBA00010652"/>
    </source>
</evidence>
<dbReference type="RefSeq" id="WP_107050779.1">
    <property type="nucleotide sequence ID" value="NZ_BMUB01000019.1"/>
</dbReference>
<name>A0A8H9LUW4_KITAU</name>
<dbReference type="Proteomes" id="UP000610124">
    <property type="component" value="Unassembled WGS sequence"/>
</dbReference>
<feature type="region of interest" description="Disordered" evidence="2">
    <location>
        <begin position="156"/>
        <end position="184"/>
    </location>
</feature>
<gene>
    <name evidence="4" type="ORF">GCM10010502_59420</name>
</gene>
<dbReference type="OrthoDB" id="3872984at2"/>
<protein>
    <recommendedName>
        <fullName evidence="3">PPE domain-containing protein</fullName>
    </recommendedName>
</protein>
<reference evidence="4" key="1">
    <citation type="journal article" date="2014" name="Int. J. Syst. Evol. Microbiol.">
        <title>Complete genome sequence of Corynebacterium casei LMG S-19264T (=DSM 44701T), isolated from a smear-ripened cheese.</title>
        <authorList>
            <consortium name="US DOE Joint Genome Institute (JGI-PGF)"/>
            <person name="Walter F."/>
            <person name="Albersmeier A."/>
            <person name="Kalinowski J."/>
            <person name="Ruckert C."/>
        </authorList>
    </citation>
    <scope>NUCLEOTIDE SEQUENCE</scope>
    <source>
        <strain evidence="4">JCM 4434</strain>
    </source>
</reference>
<feature type="compositionally biased region" description="Low complexity" evidence="2">
    <location>
        <begin position="217"/>
        <end position="232"/>
    </location>
</feature>
<evidence type="ECO:0000313" key="5">
    <source>
        <dbReference type="Proteomes" id="UP000610124"/>
    </source>
</evidence>
<dbReference type="Gene3D" id="1.20.1260.20">
    <property type="entry name" value="PPE superfamily"/>
    <property type="match status" value="1"/>
</dbReference>
<proteinExistence type="inferred from homology"/>
<feature type="domain" description="PPE" evidence="3">
    <location>
        <begin position="16"/>
        <end position="107"/>
    </location>
</feature>
<feature type="compositionally biased region" description="Gly residues" evidence="2">
    <location>
        <begin position="349"/>
        <end position="363"/>
    </location>
</feature>
<dbReference type="InterPro" id="IPR000030">
    <property type="entry name" value="PPE_dom"/>
</dbReference>
<dbReference type="EMBL" id="BMUB01000019">
    <property type="protein sequence ID" value="GGU97347.1"/>
    <property type="molecule type" value="Genomic_DNA"/>
</dbReference>
<reference evidence="4" key="2">
    <citation type="submission" date="2020-09" db="EMBL/GenBank/DDBJ databases">
        <authorList>
            <person name="Sun Q."/>
            <person name="Ohkuma M."/>
        </authorList>
    </citation>
    <scope>NUCLEOTIDE SEQUENCE</scope>
    <source>
        <strain evidence="4">JCM 4434</strain>
    </source>
</reference>